<dbReference type="SMART" id="SM00052">
    <property type="entry name" value="EAL"/>
    <property type="match status" value="1"/>
</dbReference>
<evidence type="ECO:0000256" key="1">
    <source>
        <dbReference type="PROSITE-ProRule" id="PRU00169"/>
    </source>
</evidence>
<dbReference type="Proteomes" id="UP000034832">
    <property type="component" value="Unassembled WGS sequence"/>
</dbReference>
<dbReference type="SUPFAM" id="SSF141868">
    <property type="entry name" value="EAL domain-like"/>
    <property type="match status" value="1"/>
</dbReference>
<dbReference type="PROSITE" id="PS50110">
    <property type="entry name" value="RESPONSE_REGULATORY"/>
    <property type="match status" value="1"/>
</dbReference>
<evidence type="ECO:0000313" key="5">
    <source>
        <dbReference type="Proteomes" id="UP000034832"/>
    </source>
</evidence>
<proteinExistence type="predicted"/>
<organism evidence="4 5">
    <name type="scientific">Afipia massiliensis</name>
    <dbReference type="NCBI Taxonomy" id="211460"/>
    <lineage>
        <taxon>Bacteria</taxon>
        <taxon>Pseudomonadati</taxon>
        <taxon>Pseudomonadota</taxon>
        <taxon>Alphaproteobacteria</taxon>
        <taxon>Hyphomicrobiales</taxon>
        <taxon>Nitrobacteraceae</taxon>
        <taxon>Afipia</taxon>
    </lineage>
</organism>
<dbReference type="AlphaFoldDB" id="A0A4U6BNE0"/>
<dbReference type="InterPro" id="IPR011006">
    <property type="entry name" value="CheY-like_superfamily"/>
</dbReference>
<dbReference type="Gene3D" id="3.20.20.450">
    <property type="entry name" value="EAL domain"/>
    <property type="match status" value="1"/>
</dbReference>
<dbReference type="InterPro" id="IPR001789">
    <property type="entry name" value="Sig_transdc_resp-reg_receiver"/>
</dbReference>
<dbReference type="InterPro" id="IPR035919">
    <property type="entry name" value="EAL_sf"/>
</dbReference>
<dbReference type="EMBL" id="LBIA02000001">
    <property type="protein sequence ID" value="TKT70965.1"/>
    <property type="molecule type" value="Genomic_DNA"/>
</dbReference>
<dbReference type="GO" id="GO:0000160">
    <property type="term" value="P:phosphorelay signal transduction system"/>
    <property type="evidence" value="ECO:0007669"/>
    <property type="project" value="InterPro"/>
</dbReference>
<dbReference type="PROSITE" id="PS50883">
    <property type="entry name" value="EAL"/>
    <property type="match status" value="1"/>
</dbReference>
<dbReference type="GO" id="GO:0071111">
    <property type="term" value="F:cyclic-guanylate-specific phosphodiesterase activity"/>
    <property type="evidence" value="ECO:0007669"/>
    <property type="project" value="InterPro"/>
</dbReference>
<protein>
    <submittedName>
        <fullName evidence="4">EAL domain-containing protein</fullName>
    </submittedName>
</protein>
<dbReference type="InterPro" id="IPR050706">
    <property type="entry name" value="Cyclic-di-GMP_PDE-like"/>
</dbReference>
<dbReference type="InterPro" id="IPR001633">
    <property type="entry name" value="EAL_dom"/>
</dbReference>
<dbReference type="SUPFAM" id="SSF52172">
    <property type="entry name" value="CheY-like"/>
    <property type="match status" value="1"/>
</dbReference>
<feature type="domain" description="EAL" evidence="3">
    <location>
        <begin position="147"/>
        <end position="398"/>
    </location>
</feature>
<dbReference type="Pfam" id="PF00563">
    <property type="entry name" value="EAL"/>
    <property type="match status" value="1"/>
</dbReference>
<name>A0A4U6BNE0_9BRAD</name>
<evidence type="ECO:0000313" key="4">
    <source>
        <dbReference type="EMBL" id="TKT70965.1"/>
    </source>
</evidence>
<dbReference type="STRING" id="211460.YH63_13085"/>
<evidence type="ECO:0000259" key="2">
    <source>
        <dbReference type="PROSITE" id="PS50110"/>
    </source>
</evidence>
<dbReference type="PANTHER" id="PTHR33121">
    <property type="entry name" value="CYCLIC DI-GMP PHOSPHODIESTERASE PDEF"/>
    <property type="match status" value="1"/>
</dbReference>
<dbReference type="OrthoDB" id="8249241at2"/>
<comment type="caution">
    <text evidence="1">Lacks conserved residue(s) required for the propagation of feature annotation.</text>
</comment>
<gene>
    <name evidence="4" type="ORF">YH63_005840</name>
</gene>
<dbReference type="PANTHER" id="PTHR33121:SF70">
    <property type="entry name" value="SIGNALING PROTEIN YKOW"/>
    <property type="match status" value="1"/>
</dbReference>
<accession>A0A4U6BNE0</accession>
<reference evidence="4" key="1">
    <citation type="submission" date="2019-04" db="EMBL/GenBank/DDBJ databases">
        <title>Whole genome sequencing of cave bacteria.</title>
        <authorList>
            <person name="Gan H.M."/>
            <person name="Barton H."/>
            <person name="Savka M.A."/>
        </authorList>
    </citation>
    <scope>NUCLEOTIDE SEQUENCE [LARGE SCALE GENOMIC DNA]</scope>
    <source>
        <strain evidence="4">LC387</strain>
    </source>
</reference>
<feature type="domain" description="Response regulatory" evidence="2">
    <location>
        <begin position="23"/>
        <end position="142"/>
    </location>
</feature>
<dbReference type="CDD" id="cd01948">
    <property type="entry name" value="EAL"/>
    <property type="match status" value="1"/>
</dbReference>
<dbReference type="RefSeq" id="WP_046828418.1">
    <property type="nucleotide sequence ID" value="NZ_LBIA02000001.1"/>
</dbReference>
<sequence length="403" mass="44017">MRVFKPAEIEAVATFGQRKMAPRVCIIDPKRHIRTFLADALDELGFIASECTAAAELPTLLEQQLPDLVVLGMPNDGVEAGNILKILVTKMFDGQVLLIGPRDSIIVSALRQLGEETGIAMLPPLATPFSADGLRASVATLLPHKAPPSPPVDVAEALKAGWLELWYQQKIDAHTLAPRGAEALVRMRHPAWGVVPPASFIPDSKDPQFKGLSDFVVSRALEDWHYFIGQHGPVDISINLPLGFLEDPASVSRLCRQIPDHPAFGGLIVEVKAAEIIRNLDLAIDAAKRMRFHNIAISIDDLGVDWPSLSELKNFPFVEIKVDREFVTGCADNRLKQTVCRSILELADRVGARTVAKGVETRSDLVATHEMGFDLAQGFLFGKPANAKKFARSALSRPVTVLE</sequence>
<comment type="caution">
    <text evidence="4">The sequence shown here is derived from an EMBL/GenBank/DDBJ whole genome shotgun (WGS) entry which is preliminary data.</text>
</comment>
<evidence type="ECO:0000259" key="3">
    <source>
        <dbReference type="PROSITE" id="PS50883"/>
    </source>
</evidence>
<keyword evidence="5" id="KW-1185">Reference proteome</keyword>